<evidence type="ECO:0000256" key="6">
    <source>
        <dbReference type="ARBA" id="ARBA00022968"/>
    </source>
</evidence>
<evidence type="ECO:0000256" key="9">
    <source>
        <dbReference type="ARBA" id="ARBA00023180"/>
    </source>
</evidence>
<dbReference type="EMBL" id="NEDP02001051">
    <property type="protein sequence ID" value="OWF54385.1"/>
    <property type="molecule type" value="Genomic_DNA"/>
</dbReference>
<dbReference type="Pfam" id="PF02485">
    <property type="entry name" value="Branch"/>
    <property type="match status" value="1"/>
</dbReference>
<comment type="caution">
    <text evidence="12">The sequence shown here is derived from an EMBL/GenBank/DDBJ whole genome shotgun (WGS) entry which is preliminary data.</text>
</comment>
<evidence type="ECO:0000256" key="10">
    <source>
        <dbReference type="ARBA" id="ARBA00038150"/>
    </source>
</evidence>
<evidence type="ECO:0000256" key="8">
    <source>
        <dbReference type="ARBA" id="ARBA00023136"/>
    </source>
</evidence>
<evidence type="ECO:0000256" key="3">
    <source>
        <dbReference type="ARBA" id="ARBA00022676"/>
    </source>
</evidence>
<sequence>MHLSQMRIGYTFICAISLTSVCLGLLYQILITRPILNGDKSHLILPSTSRPKSNRPVFSYRRTRVDINCSALFDGVESELLLGDSRWNITSKQYVSDDVYIEETVDCDSFIVSRDYITSPLTEEEELFSIAYSLVVYKDANQVERLLRTLYRPQNYYCIHMDVKSSPVFRRAISGVAKCFPNVFISSQSVSVKRKSYTVLQPDLICMEYLWKYRKWKYLINVAGNEFPLRTNLEIVQILKTLNGSNHIQGIIKAANTNRWTGVGAAPHNIRPVKGSMHIVASRGFVDYILHDPVAHDFMNWTRHTDYPEETFFPSLNYNPHLNVPGGFKGNLEENEQHLRFFGRFVNWVNWIHNTDKYKADYACYGKIVHGICIFGVRDLPLIITRPELFVNKFYRYYQPYVMDCLEELLFNRSREDYFDKRTVNTDVYAKQYGWTGQ</sequence>
<dbReference type="PANTHER" id="PTHR19297:SF191">
    <property type="entry name" value="PROTEIN XYLOSYLTRANSFERASE"/>
    <property type="match status" value="1"/>
</dbReference>
<dbReference type="AlphaFoldDB" id="A0A210R0E7"/>
<accession>A0A210R0E7</accession>
<keyword evidence="7 11" id="KW-1133">Transmembrane helix</keyword>
<proteinExistence type="inferred from homology"/>
<evidence type="ECO:0000256" key="1">
    <source>
        <dbReference type="ARBA" id="ARBA00004606"/>
    </source>
</evidence>
<dbReference type="GO" id="GO:0016020">
    <property type="term" value="C:membrane"/>
    <property type="evidence" value="ECO:0007669"/>
    <property type="project" value="UniProtKB-SubCell"/>
</dbReference>
<evidence type="ECO:0000256" key="5">
    <source>
        <dbReference type="ARBA" id="ARBA00022692"/>
    </source>
</evidence>
<evidence type="ECO:0000256" key="11">
    <source>
        <dbReference type="SAM" id="Phobius"/>
    </source>
</evidence>
<reference evidence="12 13" key="1">
    <citation type="journal article" date="2017" name="Nat. Ecol. Evol.">
        <title>Scallop genome provides insights into evolution of bilaterian karyotype and development.</title>
        <authorList>
            <person name="Wang S."/>
            <person name="Zhang J."/>
            <person name="Jiao W."/>
            <person name="Li J."/>
            <person name="Xun X."/>
            <person name="Sun Y."/>
            <person name="Guo X."/>
            <person name="Huan P."/>
            <person name="Dong B."/>
            <person name="Zhang L."/>
            <person name="Hu X."/>
            <person name="Sun X."/>
            <person name="Wang J."/>
            <person name="Zhao C."/>
            <person name="Wang Y."/>
            <person name="Wang D."/>
            <person name="Huang X."/>
            <person name="Wang R."/>
            <person name="Lv J."/>
            <person name="Li Y."/>
            <person name="Zhang Z."/>
            <person name="Liu B."/>
            <person name="Lu W."/>
            <person name="Hui Y."/>
            <person name="Liang J."/>
            <person name="Zhou Z."/>
            <person name="Hou R."/>
            <person name="Li X."/>
            <person name="Liu Y."/>
            <person name="Li H."/>
            <person name="Ning X."/>
            <person name="Lin Y."/>
            <person name="Zhao L."/>
            <person name="Xing Q."/>
            <person name="Dou J."/>
            <person name="Li Y."/>
            <person name="Mao J."/>
            <person name="Guo H."/>
            <person name="Dou H."/>
            <person name="Li T."/>
            <person name="Mu C."/>
            <person name="Jiang W."/>
            <person name="Fu Q."/>
            <person name="Fu X."/>
            <person name="Miao Y."/>
            <person name="Liu J."/>
            <person name="Yu Q."/>
            <person name="Li R."/>
            <person name="Liao H."/>
            <person name="Li X."/>
            <person name="Kong Y."/>
            <person name="Jiang Z."/>
            <person name="Chourrout D."/>
            <person name="Li R."/>
            <person name="Bao Z."/>
        </authorList>
    </citation>
    <scope>NUCLEOTIDE SEQUENCE [LARGE SCALE GENOMIC DNA]</scope>
    <source>
        <strain evidence="12 13">PY_sf001</strain>
    </source>
</reference>
<dbReference type="InterPro" id="IPR003406">
    <property type="entry name" value="Glyco_trans_14"/>
</dbReference>
<keyword evidence="6" id="KW-0735">Signal-anchor</keyword>
<name>A0A210R0E7_MIZYE</name>
<keyword evidence="13" id="KW-1185">Reference proteome</keyword>
<dbReference type="STRING" id="6573.A0A210R0E7"/>
<comment type="pathway">
    <text evidence="2">Protein modification; protein glycosylation.</text>
</comment>
<gene>
    <name evidence="12" type="ORF">KP79_PYT21914</name>
</gene>
<dbReference type="PANTHER" id="PTHR19297">
    <property type="entry name" value="GLYCOSYLTRANSFERASE 14 FAMILY MEMBER"/>
    <property type="match status" value="1"/>
</dbReference>
<evidence type="ECO:0000256" key="7">
    <source>
        <dbReference type="ARBA" id="ARBA00022989"/>
    </source>
</evidence>
<evidence type="ECO:0000256" key="2">
    <source>
        <dbReference type="ARBA" id="ARBA00004922"/>
    </source>
</evidence>
<keyword evidence="9" id="KW-0325">Glycoprotein</keyword>
<evidence type="ECO:0000313" key="13">
    <source>
        <dbReference type="Proteomes" id="UP000242188"/>
    </source>
</evidence>
<organism evidence="12 13">
    <name type="scientific">Mizuhopecten yessoensis</name>
    <name type="common">Japanese scallop</name>
    <name type="synonym">Patinopecten yessoensis</name>
    <dbReference type="NCBI Taxonomy" id="6573"/>
    <lineage>
        <taxon>Eukaryota</taxon>
        <taxon>Metazoa</taxon>
        <taxon>Spiralia</taxon>
        <taxon>Lophotrochozoa</taxon>
        <taxon>Mollusca</taxon>
        <taxon>Bivalvia</taxon>
        <taxon>Autobranchia</taxon>
        <taxon>Pteriomorphia</taxon>
        <taxon>Pectinida</taxon>
        <taxon>Pectinoidea</taxon>
        <taxon>Pectinidae</taxon>
        <taxon>Mizuhopecten</taxon>
    </lineage>
</organism>
<evidence type="ECO:0000313" key="12">
    <source>
        <dbReference type="EMBL" id="OWF54385.1"/>
    </source>
</evidence>
<keyword evidence="8 11" id="KW-0472">Membrane</keyword>
<keyword evidence="4 12" id="KW-0808">Transferase</keyword>
<evidence type="ECO:0000256" key="4">
    <source>
        <dbReference type="ARBA" id="ARBA00022679"/>
    </source>
</evidence>
<dbReference type="GO" id="GO:0008375">
    <property type="term" value="F:acetylglucosaminyltransferase activity"/>
    <property type="evidence" value="ECO:0007669"/>
    <property type="project" value="TreeGrafter"/>
</dbReference>
<protein>
    <submittedName>
        <fullName evidence="12">Beta-1,3-galactosyl-O-glycosyl-glycoprotein beta-1,6-N-acetylglucosaminyltransferase</fullName>
    </submittedName>
</protein>
<keyword evidence="3 12" id="KW-0328">Glycosyltransferase</keyword>
<comment type="subcellular location">
    <subcellularLocation>
        <location evidence="1">Membrane</location>
        <topology evidence="1">Single-pass type II membrane protein</topology>
    </subcellularLocation>
</comment>
<feature type="transmembrane region" description="Helical" evidence="11">
    <location>
        <begin position="12"/>
        <end position="31"/>
    </location>
</feature>
<dbReference type="OrthoDB" id="2019572at2759"/>
<dbReference type="Proteomes" id="UP000242188">
    <property type="component" value="Unassembled WGS sequence"/>
</dbReference>
<comment type="similarity">
    <text evidence="10">Belongs to the glycosyltransferase 14 family.</text>
</comment>
<keyword evidence="5 11" id="KW-0812">Transmembrane</keyword>